<feature type="region of interest" description="Disordered" evidence="1">
    <location>
        <begin position="545"/>
        <end position="587"/>
    </location>
</feature>
<evidence type="ECO:0000256" key="1">
    <source>
        <dbReference type="SAM" id="MobiDB-lite"/>
    </source>
</evidence>
<organism evidence="3 4">
    <name type="scientific">Mortierella polycephala</name>
    <dbReference type="NCBI Taxonomy" id="41804"/>
    <lineage>
        <taxon>Eukaryota</taxon>
        <taxon>Fungi</taxon>
        <taxon>Fungi incertae sedis</taxon>
        <taxon>Mucoromycota</taxon>
        <taxon>Mortierellomycotina</taxon>
        <taxon>Mortierellomycetes</taxon>
        <taxon>Mortierellales</taxon>
        <taxon>Mortierellaceae</taxon>
        <taxon>Mortierella</taxon>
    </lineage>
</organism>
<name>A0A9P6TWB0_9FUNG</name>
<dbReference type="OrthoDB" id="2154985at2759"/>
<proteinExistence type="predicted"/>
<evidence type="ECO:0000313" key="4">
    <source>
        <dbReference type="Proteomes" id="UP000726737"/>
    </source>
</evidence>
<keyword evidence="2" id="KW-0812">Transmembrane</keyword>
<keyword evidence="2" id="KW-1133">Transmembrane helix</keyword>
<sequence>MTASAAPPLSSSGSSRKVRPQSSPRHPLIQQHQPFPSTTSSFSIRHSTSSSSLFRSGDSIHTSFNGNSYNFSSHPLSYDRGATRNHSSVDYMSSFGAGTQSANTTGTRGGTNRIRATTAPLLHLQDSASDQGSLYTIDNNSIRTRDMDDDEEDSGSYFGTAGQDYMLKQKRARRAMALCVIDLFALIIFTSLAGWRAPETGEGSGEPATWTWDWGRIPWLLTIMAVARILLMAFTVHYNHSNFNAAVIFVCVLITLLTIFEINMIIQHRLALSGLLIVQYITSILLTQLHWIVYSAHTPMSATLAYAYDPVLTESITFSRESRYMGNGSNLRATAFRRGTSYGTMNTAPFDTLQEMDEEQEEDEDDQDVFIKVTLNLKNTASSPRHEYPGSPLSRERYDLEDEDISDGGMGSDNNEDKDDEEHDMATLLAFQEARRQQVYAYSPTASSAAISTRSMLSPQVLPTNESQPNKMPLSWAFRGVQDSYSSSYDMRMAAAGSSGAAAVAGGLTVGYAPRKRSLRTNMDPNGTGRRTWTGGHNIIYSGIFVEDSDSDGDGDTDGDEREAHQDEELCDFQTTPHGKEEEEQITEHSHLDITVKVDIKDIATTEVDSRIKTEQNESGEMDVGDHIKTEHDQSVEVDVVDSIKVDTDDSIKVDTDNFIKEDLDDATKVDHDQSIKVEVDDMVKVMEDDAREVDVDVSINMDSGNSIKVDIHTETISTDTVIELDDLEPRTNQALEVRLGQYIESEEHRTSETRIEIESADQEQCGTTSVEQRVPENDGLIVESDSSDSLDSSDPTMPLELDERLHPRFKVPLADTGRETTAIEGPTAEPNTTRDSSDQHDYHHGVSTLRINVSSRKEITAVMCAEDDCEEHPYQENPAAELESVMGPGFTSGNIIHLDIKESSTSAMERTGDGINDFEDSSLPGTMRDPPNHCIGNAETVGDEKPLPAIVTDMDKNCGDNSGDGNHGSKDVRLRERIETIRIELDANDPALVAILAGSDPESLRIADPITETEEYTDDGDVYRRIHVRERIEAITKEKEDHIDVIGIDGAIVQPELVPIMGSTTDGAGVGIFVTDDPSSVIIGSTQPMPGQFIGIGETDRRSGVITWGVADDIPLYDNDGPYVRPVPAPAVYVPQRRPAIVQPLLPPPTEIARPIEPIIAVGPTPRHIIAPSPQPMLPIQPCPRPIFQVRPQPRMAVRPPPLPMVYAPPPRPMIVPPRPQFVPAPIIQPTVPMIAPPPQPIIQEPLPMIGPSMAVIPQPAMMASVPMIGPSYGTYETIVPGTRGGGISAIGVGVGAIGGVAGPLSGRYSVASIYDADRSVASICGDDEYSIASVYDGGTIVSIDGNGPFQVGAPAGVLGQQPHSEVSYGHHVVTAAHIPRHAESHAEHTTSSYDKNLVGATDARFQDGHGAEEVM</sequence>
<feature type="transmembrane region" description="Helical" evidence="2">
    <location>
        <begin position="243"/>
        <end position="266"/>
    </location>
</feature>
<dbReference type="EMBL" id="JAAAJA010000889">
    <property type="protein sequence ID" value="KAG0248962.1"/>
    <property type="molecule type" value="Genomic_DNA"/>
</dbReference>
<feature type="compositionally biased region" description="Polar residues" evidence="1">
    <location>
        <begin position="763"/>
        <end position="772"/>
    </location>
</feature>
<reference evidence="3" key="1">
    <citation type="journal article" date="2020" name="Fungal Divers.">
        <title>Resolving the Mortierellaceae phylogeny through synthesis of multi-gene phylogenetics and phylogenomics.</title>
        <authorList>
            <person name="Vandepol N."/>
            <person name="Liber J."/>
            <person name="Desiro A."/>
            <person name="Na H."/>
            <person name="Kennedy M."/>
            <person name="Barry K."/>
            <person name="Grigoriev I.V."/>
            <person name="Miller A.N."/>
            <person name="O'Donnell K."/>
            <person name="Stajich J.E."/>
            <person name="Bonito G."/>
        </authorList>
    </citation>
    <scope>NUCLEOTIDE SEQUENCE</scope>
    <source>
        <strain evidence="3">KOD948</strain>
    </source>
</reference>
<feature type="transmembrane region" description="Helical" evidence="2">
    <location>
        <begin position="175"/>
        <end position="197"/>
    </location>
</feature>
<dbReference type="Proteomes" id="UP000726737">
    <property type="component" value="Unassembled WGS sequence"/>
</dbReference>
<feature type="region of interest" description="Disordered" evidence="1">
    <location>
        <begin position="817"/>
        <end position="844"/>
    </location>
</feature>
<comment type="caution">
    <text evidence="3">The sequence shown here is derived from an EMBL/GenBank/DDBJ whole genome shotgun (WGS) entry which is preliminary data.</text>
</comment>
<protein>
    <submittedName>
        <fullName evidence="3">Uncharacterized protein</fullName>
    </submittedName>
</protein>
<keyword evidence="4" id="KW-1185">Reference proteome</keyword>
<accession>A0A9P6TWB0</accession>
<keyword evidence="2" id="KW-0472">Membrane</keyword>
<feature type="transmembrane region" description="Helical" evidence="2">
    <location>
        <begin position="217"/>
        <end position="236"/>
    </location>
</feature>
<feature type="region of interest" description="Disordered" evidence="1">
    <location>
        <begin position="749"/>
        <end position="803"/>
    </location>
</feature>
<feature type="compositionally biased region" description="Low complexity" evidence="1">
    <location>
        <begin position="1"/>
        <end position="23"/>
    </location>
</feature>
<gene>
    <name evidence="3" type="ORF">BG011_009696</name>
</gene>
<feature type="region of interest" description="Disordered" evidence="1">
    <location>
        <begin position="1"/>
        <end position="44"/>
    </location>
</feature>
<feature type="compositionally biased region" description="Basic and acidic residues" evidence="1">
    <location>
        <begin position="578"/>
        <end position="587"/>
    </location>
</feature>
<feature type="compositionally biased region" description="Acidic residues" evidence="1">
    <location>
        <begin position="547"/>
        <end position="561"/>
    </location>
</feature>
<evidence type="ECO:0000256" key="2">
    <source>
        <dbReference type="SAM" id="Phobius"/>
    </source>
</evidence>
<feature type="non-terminal residue" evidence="3">
    <location>
        <position position="1417"/>
    </location>
</feature>
<evidence type="ECO:0000313" key="3">
    <source>
        <dbReference type="EMBL" id="KAG0248962.1"/>
    </source>
</evidence>
<feature type="compositionally biased region" description="Basic and acidic residues" evidence="1">
    <location>
        <begin position="749"/>
        <end position="758"/>
    </location>
</feature>